<dbReference type="InterPro" id="IPR036188">
    <property type="entry name" value="FAD/NAD-bd_sf"/>
</dbReference>
<dbReference type="PANTHER" id="PTHR11632">
    <property type="entry name" value="SUCCINATE DEHYDROGENASE 2 FLAVOPROTEIN SUBUNIT"/>
    <property type="match status" value="1"/>
</dbReference>
<dbReference type="Pfam" id="PF00890">
    <property type="entry name" value="FAD_binding_2"/>
    <property type="match status" value="1"/>
</dbReference>
<evidence type="ECO:0000256" key="4">
    <source>
        <dbReference type="ARBA" id="ARBA00012792"/>
    </source>
</evidence>
<protein>
    <recommendedName>
        <fullName evidence="4">succinate dehydrogenase</fullName>
        <ecNumber evidence="4">1.3.5.1</ecNumber>
    </recommendedName>
</protein>
<dbReference type="GO" id="GO:0005886">
    <property type="term" value="C:plasma membrane"/>
    <property type="evidence" value="ECO:0007669"/>
    <property type="project" value="UniProtKB-SubCell"/>
</dbReference>
<dbReference type="Proteomes" id="UP000275777">
    <property type="component" value="Chromosome"/>
</dbReference>
<dbReference type="GO" id="GO:0008177">
    <property type="term" value="F:succinate dehydrogenase (quinone) activity"/>
    <property type="evidence" value="ECO:0007669"/>
    <property type="project" value="UniProtKB-EC"/>
</dbReference>
<keyword evidence="8" id="KW-0249">Electron transport</keyword>
<comment type="similarity">
    <text evidence="3">Belongs to the FAD-dependent oxidoreductase 2 family. FRD/SDH subfamily.</text>
</comment>
<dbReference type="EMBL" id="LR134182">
    <property type="protein sequence ID" value="VEB44436.1"/>
    <property type="molecule type" value="Genomic_DNA"/>
</dbReference>
<dbReference type="Gene3D" id="3.50.50.60">
    <property type="entry name" value="FAD/NAD(P)-binding domain"/>
    <property type="match status" value="1"/>
</dbReference>
<evidence type="ECO:0000256" key="9">
    <source>
        <dbReference type="ARBA" id="ARBA00023002"/>
    </source>
</evidence>
<dbReference type="Gene3D" id="1.20.58.100">
    <property type="entry name" value="Fumarate reductase/succinate dehydrogenase flavoprotein-like, C-terminal domain"/>
    <property type="match status" value="1"/>
</dbReference>
<name>A0A447THR2_CHRVL</name>
<dbReference type="GO" id="GO:0009061">
    <property type="term" value="P:anaerobic respiration"/>
    <property type="evidence" value="ECO:0007669"/>
    <property type="project" value="TreeGrafter"/>
</dbReference>
<keyword evidence="7" id="KW-0274">FAD</keyword>
<dbReference type="InterPro" id="IPR015939">
    <property type="entry name" value="Fum_Rdtase/Succ_DH_flav-like_C"/>
</dbReference>
<feature type="domain" description="FAD-dependent oxidoreductase 2 FAD-binding" evidence="12">
    <location>
        <begin position="2"/>
        <end position="47"/>
    </location>
</feature>
<comment type="subcellular location">
    <subcellularLocation>
        <location evidence="2">Cell inner membrane</location>
        <topology evidence="2">Peripheral membrane protein</topology>
        <orientation evidence="2">Cytoplasmic side</orientation>
    </subcellularLocation>
</comment>
<dbReference type="PANTHER" id="PTHR11632:SF82">
    <property type="entry name" value="FUMARATE REDUCTASE FLAVOPROTEIN SUBUNIT"/>
    <property type="match status" value="1"/>
</dbReference>
<keyword evidence="6" id="KW-0285">Flavoprotein</keyword>
<dbReference type="Gene3D" id="4.10.80.40">
    <property type="entry name" value="succinate dehydrogenase protein domain"/>
    <property type="match status" value="1"/>
</dbReference>
<evidence type="ECO:0000256" key="5">
    <source>
        <dbReference type="ARBA" id="ARBA00022448"/>
    </source>
</evidence>
<dbReference type="Pfam" id="PF02910">
    <property type="entry name" value="Succ_DH_flav_C"/>
    <property type="match status" value="1"/>
</dbReference>
<dbReference type="GO" id="GO:0050660">
    <property type="term" value="F:flavin adenine dinucleotide binding"/>
    <property type="evidence" value="ECO:0007669"/>
    <property type="project" value="UniProtKB-ARBA"/>
</dbReference>
<keyword evidence="9 14" id="KW-0560">Oxidoreductase</keyword>
<organism evidence="14 15">
    <name type="scientific">Chromobacterium violaceum</name>
    <dbReference type="NCBI Taxonomy" id="536"/>
    <lineage>
        <taxon>Bacteria</taxon>
        <taxon>Pseudomonadati</taxon>
        <taxon>Pseudomonadota</taxon>
        <taxon>Betaproteobacteria</taxon>
        <taxon>Neisseriales</taxon>
        <taxon>Chromobacteriaceae</taxon>
        <taxon>Chromobacterium</taxon>
    </lineage>
</organism>
<evidence type="ECO:0000259" key="12">
    <source>
        <dbReference type="Pfam" id="PF00890"/>
    </source>
</evidence>
<sequence>MRPAVHYTMGGILVDGHCAAPMPGLYAAGECSSVGIHGANRLGSNSLAELSVFGKVAGIEAARFARDSKPAKREGLLKQAEAAQARLYALRAKDGTERIADLRREMAETMEAGCGIYRMEDSMRATCDKLAELKQRFRNVNVEDKSSVWNSDWLLAIELGYQLDVAEAMAHSALHRKESRGAHQRLDGFEQRDDANFLKHSHAIYQPDAGPRIEYGAVKITTSQPGVRAYGAAGVAAEQGEQA</sequence>
<keyword evidence="5" id="KW-0813">Transport</keyword>
<evidence type="ECO:0000256" key="3">
    <source>
        <dbReference type="ARBA" id="ARBA00008040"/>
    </source>
</evidence>
<feature type="domain" description="Fumarate reductase/succinate dehydrogenase flavoprotein-like C-terminal" evidence="13">
    <location>
        <begin position="103"/>
        <end position="230"/>
    </location>
</feature>
<accession>A0A447THR2</accession>
<evidence type="ECO:0000256" key="11">
    <source>
        <dbReference type="ARBA" id="ARBA00049220"/>
    </source>
</evidence>
<proteinExistence type="inferred from homology"/>
<evidence type="ECO:0000256" key="6">
    <source>
        <dbReference type="ARBA" id="ARBA00022630"/>
    </source>
</evidence>
<gene>
    <name evidence="14" type="primary">frdA_1</name>
    <name evidence="14" type="ORF">NCTC9695_04926</name>
</gene>
<keyword evidence="10" id="KW-0472">Membrane</keyword>
<dbReference type="SUPFAM" id="SSF51905">
    <property type="entry name" value="FAD/NAD(P)-binding domain"/>
    <property type="match status" value="1"/>
</dbReference>
<evidence type="ECO:0000256" key="8">
    <source>
        <dbReference type="ARBA" id="ARBA00022982"/>
    </source>
</evidence>
<evidence type="ECO:0000256" key="7">
    <source>
        <dbReference type="ARBA" id="ARBA00022827"/>
    </source>
</evidence>
<dbReference type="GO" id="GO:0009055">
    <property type="term" value="F:electron transfer activity"/>
    <property type="evidence" value="ECO:0007669"/>
    <property type="project" value="TreeGrafter"/>
</dbReference>
<dbReference type="InterPro" id="IPR030664">
    <property type="entry name" value="SdhA/FrdA/AprA"/>
</dbReference>
<comment type="catalytic activity">
    <reaction evidence="11">
        <text>a quinone + succinate = fumarate + a quinol</text>
        <dbReference type="Rhea" id="RHEA:40523"/>
        <dbReference type="ChEBI" id="CHEBI:24646"/>
        <dbReference type="ChEBI" id="CHEBI:29806"/>
        <dbReference type="ChEBI" id="CHEBI:30031"/>
        <dbReference type="ChEBI" id="CHEBI:132124"/>
        <dbReference type="EC" id="1.3.5.1"/>
    </reaction>
</comment>
<dbReference type="InterPro" id="IPR037099">
    <property type="entry name" value="Fum_R/Succ_DH_flav-like_C_sf"/>
</dbReference>
<dbReference type="GO" id="GO:0006113">
    <property type="term" value="P:fermentation"/>
    <property type="evidence" value="ECO:0007669"/>
    <property type="project" value="TreeGrafter"/>
</dbReference>
<evidence type="ECO:0000256" key="10">
    <source>
        <dbReference type="ARBA" id="ARBA00023136"/>
    </source>
</evidence>
<dbReference type="SUPFAM" id="SSF46977">
    <property type="entry name" value="Succinate dehydrogenase/fumarate reductase flavoprotein C-terminal domain"/>
    <property type="match status" value="1"/>
</dbReference>
<dbReference type="InterPro" id="IPR003953">
    <property type="entry name" value="FAD-dep_OxRdtase_2_FAD-bd"/>
</dbReference>
<evidence type="ECO:0000259" key="13">
    <source>
        <dbReference type="Pfam" id="PF02910"/>
    </source>
</evidence>
<evidence type="ECO:0000313" key="14">
    <source>
        <dbReference type="EMBL" id="VEB44436.1"/>
    </source>
</evidence>
<dbReference type="EC" id="1.3.5.1" evidence="4"/>
<evidence type="ECO:0000256" key="1">
    <source>
        <dbReference type="ARBA" id="ARBA00001974"/>
    </source>
</evidence>
<dbReference type="AlphaFoldDB" id="A0A447THR2"/>
<dbReference type="FunFam" id="1.20.58.100:FF:000001">
    <property type="entry name" value="Succinate dehydrogenase flavoprotein subunit (SdhA)"/>
    <property type="match status" value="1"/>
</dbReference>
<evidence type="ECO:0000256" key="2">
    <source>
        <dbReference type="ARBA" id="ARBA00004515"/>
    </source>
</evidence>
<comment type="cofactor">
    <cofactor evidence="1">
        <name>FAD</name>
        <dbReference type="ChEBI" id="CHEBI:57692"/>
    </cofactor>
</comment>
<reference evidence="14 15" key="1">
    <citation type="submission" date="2018-12" db="EMBL/GenBank/DDBJ databases">
        <authorList>
            <consortium name="Pathogen Informatics"/>
        </authorList>
    </citation>
    <scope>NUCLEOTIDE SEQUENCE [LARGE SCALE GENOMIC DNA]</scope>
    <source>
        <strain evidence="14 15">NCTC9695</strain>
    </source>
</reference>
<evidence type="ECO:0000313" key="15">
    <source>
        <dbReference type="Proteomes" id="UP000275777"/>
    </source>
</evidence>